<evidence type="ECO:0000256" key="5">
    <source>
        <dbReference type="SAM" id="MobiDB-lite"/>
    </source>
</evidence>
<evidence type="ECO:0000313" key="6">
    <source>
        <dbReference type="EMBL" id="ESK83877.1"/>
    </source>
</evidence>
<feature type="compositionally biased region" description="Low complexity" evidence="5">
    <location>
        <begin position="331"/>
        <end position="370"/>
    </location>
</feature>
<name>V2WQK7_MONRO</name>
<comment type="caution">
    <text evidence="6">The sequence shown here is derived from an EMBL/GenBank/DDBJ whole genome shotgun (WGS) entry which is preliminary data.</text>
</comment>
<feature type="compositionally biased region" description="Polar residues" evidence="5">
    <location>
        <begin position="316"/>
        <end position="330"/>
    </location>
</feature>
<dbReference type="OrthoDB" id="2507336at2759"/>
<keyword evidence="4" id="KW-0175">Coiled coil</keyword>
<dbReference type="InterPro" id="IPR052178">
    <property type="entry name" value="Sec_Metab_Biosynth_SDR"/>
</dbReference>
<organism evidence="6 7">
    <name type="scientific">Moniliophthora roreri (strain MCA 2997)</name>
    <name type="common">Cocoa frosty pod rot fungus</name>
    <name type="synonym">Crinipellis roreri</name>
    <dbReference type="NCBI Taxonomy" id="1381753"/>
    <lineage>
        <taxon>Eukaryota</taxon>
        <taxon>Fungi</taxon>
        <taxon>Dikarya</taxon>
        <taxon>Basidiomycota</taxon>
        <taxon>Agaricomycotina</taxon>
        <taxon>Agaricomycetes</taxon>
        <taxon>Agaricomycetidae</taxon>
        <taxon>Agaricales</taxon>
        <taxon>Marasmiineae</taxon>
        <taxon>Marasmiaceae</taxon>
        <taxon>Moniliophthora</taxon>
    </lineage>
</organism>
<evidence type="ECO:0000256" key="2">
    <source>
        <dbReference type="ARBA" id="ARBA00022857"/>
    </source>
</evidence>
<sequence>MLNFRGANPDMTSSGVVLGEDNKSWDFPALRSLPHLTNVVAVVSGGASGIGLMVSLTLIANGAKVYIIGPKQADLDRIAQLYNAEAEKIPGGGKIIGIEGDISVKLLPSEFQQDRRKTSFGGPSAPRMFRTARSPTRTDSNTYSDDSYEDSNSIDEVEATLNNLDDELDDTEQALSTWSSSTPDQTRSYYSSTGYGTYTGTGTGSYSYSATQSGYTGSPSFVSLPGLLNPSSPSTHSRNYPPASNDPRIRLSHITERTEGTESRPVSGVSQATTIPARPRSAFISSGHGRHSTDPSADRDLPPPGRANELIGLFEATSSGSRPNSPTKPLTSTSYTRSQTPTTTLSSLMSPPLRPSTAAGTSTYTGSAFAPNTLSSSAFTPSATQTGTGTGTYTNTGTYTTGTYTSTDTYTATAILAQKSALECSEHCCSLERANSYQGSR</sequence>
<feature type="region of interest" description="Disordered" evidence="5">
    <location>
        <begin position="113"/>
        <end position="153"/>
    </location>
</feature>
<accession>V2WQK7</accession>
<keyword evidence="2" id="KW-0521">NADP</keyword>
<dbReference type="AlphaFoldDB" id="V2WQK7"/>
<dbReference type="PANTHER" id="PTHR43618">
    <property type="entry name" value="7-ALPHA-HYDROXYSTEROID DEHYDROGENASE"/>
    <property type="match status" value="1"/>
</dbReference>
<feature type="compositionally biased region" description="Basic and acidic residues" evidence="5">
    <location>
        <begin position="291"/>
        <end position="301"/>
    </location>
</feature>
<dbReference type="Gene3D" id="3.40.50.720">
    <property type="entry name" value="NAD(P)-binding Rossmann-like Domain"/>
    <property type="match status" value="1"/>
</dbReference>
<feature type="region of interest" description="Disordered" evidence="5">
    <location>
        <begin position="226"/>
        <end position="399"/>
    </location>
</feature>
<feature type="compositionally biased region" description="Basic and acidic residues" evidence="5">
    <location>
        <begin position="247"/>
        <end position="262"/>
    </location>
</feature>
<dbReference type="GO" id="GO:0016491">
    <property type="term" value="F:oxidoreductase activity"/>
    <property type="evidence" value="ECO:0007669"/>
    <property type="project" value="UniProtKB-KW"/>
</dbReference>
<dbReference type="SUPFAM" id="SSF51735">
    <property type="entry name" value="NAD(P)-binding Rossmann-fold domains"/>
    <property type="match status" value="1"/>
</dbReference>
<feature type="coiled-coil region" evidence="4">
    <location>
        <begin position="154"/>
        <end position="181"/>
    </location>
</feature>
<protein>
    <submittedName>
        <fullName evidence="6">Uncharacterized protein</fullName>
    </submittedName>
</protein>
<gene>
    <name evidence="6" type="ORF">Moror_7588</name>
</gene>
<dbReference type="PANTHER" id="PTHR43618:SF4">
    <property type="entry name" value="SHORT CHAIN DEHYDROGENASE_REDUCTASE FAMILY (AFU_ORTHOLOGUE AFUA_7G04540)"/>
    <property type="match status" value="1"/>
</dbReference>
<evidence type="ECO:0000313" key="7">
    <source>
        <dbReference type="Proteomes" id="UP000017559"/>
    </source>
</evidence>
<feature type="compositionally biased region" description="Polar residues" evidence="5">
    <location>
        <begin position="372"/>
        <end position="383"/>
    </location>
</feature>
<evidence type="ECO:0000256" key="1">
    <source>
        <dbReference type="ARBA" id="ARBA00006484"/>
    </source>
</evidence>
<dbReference type="InterPro" id="IPR036291">
    <property type="entry name" value="NAD(P)-bd_dom_sf"/>
</dbReference>
<evidence type="ECO:0000256" key="3">
    <source>
        <dbReference type="ARBA" id="ARBA00023002"/>
    </source>
</evidence>
<keyword evidence="3" id="KW-0560">Oxidoreductase</keyword>
<evidence type="ECO:0000256" key="4">
    <source>
        <dbReference type="SAM" id="Coils"/>
    </source>
</evidence>
<dbReference type="HOGENOM" id="CLU_621258_0_0_1"/>
<keyword evidence="7" id="KW-1185">Reference proteome</keyword>
<dbReference type="EMBL" id="AWSO01001421">
    <property type="protein sequence ID" value="ESK83877.1"/>
    <property type="molecule type" value="Genomic_DNA"/>
</dbReference>
<dbReference type="KEGG" id="mrr:Moror_7588"/>
<reference evidence="6 7" key="1">
    <citation type="journal article" date="2014" name="BMC Genomics">
        <title>Genome and secretome analysis of the hemibiotrophic fungal pathogen, Moniliophthora roreri, which causes frosty pod rot disease of cacao: mechanisms of the biotrophic and necrotrophic phases.</title>
        <authorList>
            <person name="Meinhardt L.W."/>
            <person name="Costa G.G.L."/>
            <person name="Thomazella D.P.T."/>
            <person name="Teixeira P.J.P.L."/>
            <person name="Carazzolle M.F."/>
            <person name="Schuster S.C."/>
            <person name="Carlson J.E."/>
            <person name="Guiltinan M.J."/>
            <person name="Mieczkowski P."/>
            <person name="Farmer A."/>
            <person name="Ramaraj T."/>
            <person name="Crozier J."/>
            <person name="Davis R.E."/>
            <person name="Shao J."/>
            <person name="Melnick R.L."/>
            <person name="Pereira G.A.G."/>
            <person name="Bailey B.A."/>
        </authorList>
    </citation>
    <scope>NUCLEOTIDE SEQUENCE [LARGE SCALE GENOMIC DNA]</scope>
    <source>
        <strain evidence="6 7">MCA 2997</strain>
    </source>
</reference>
<dbReference type="Proteomes" id="UP000017559">
    <property type="component" value="Unassembled WGS sequence"/>
</dbReference>
<feature type="compositionally biased region" description="Polar residues" evidence="5">
    <location>
        <begin position="133"/>
        <end position="145"/>
    </location>
</feature>
<feature type="compositionally biased region" description="Low complexity" evidence="5">
    <location>
        <begin position="384"/>
        <end position="399"/>
    </location>
</feature>
<proteinExistence type="inferred from homology"/>
<comment type="similarity">
    <text evidence="1">Belongs to the short-chain dehydrogenases/reductases (SDR) family.</text>
</comment>